<dbReference type="Pfam" id="PF02705">
    <property type="entry name" value="K_trans"/>
    <property type="match status" value="1"/>
</dbReference>
<dbReference type="InterPro" id="IPR053952">
    <property type="entry name" value="K_trans_C"/>
</dbReference>
<sequence>MSELVTPQSQSLRQLLVMSFSALGIIYSDMGTSPLYVLNGIWHASGDVPSAEDVIGGVSAIVWTLTLLPLVKYCLIALYFGTDQGEGGVFALFIGLFPRKVTSSDEQRELTKTSTRGFDRRDFEGKTGSEILKKSKWPLMIWAFFGTALVLADGILTPAVSVVSAVGGIAVAKPSTINSVTPIAIGFLIFVFIIQSFGTHKISIVYSPLVVIWLALLGITGIINIVAHPGIFRAFDPSRAIMFFVRTGDYDALAGVLLCITGCEGMFANLGQFNAPSIRIGFVYAYICLVLAYLGQGAKIITDGPNVIPNIFYNSIPGGTGSGVFWLLWIFGLFATLIASQTLITASFSLTQQLISMEALPRLRMKYTSEAFKGQIYFASVNYILMIAVVGAVAGFGTDASLTNAYGFAVSTVMFVTTTLIALQIPFVKNKSWLLAIPFLIFFGFIEGLFWGASLRKVPHGAWFPLSVGVALTILMTFYSWGRSLEKSFDKSHTSRLHDIIFRRHRVASSHEGRAHARFEITQIPACDDEKDQQTNPVELREEIVELPREKRPGNPSVSIEKKALKTPTEDKVELGEQLFLNVRETYLELPRVPTCAIFHKTSNTSKGIPHTFYQFLKGWPALPRVVIFASTEVTNAPHVALEDRYIITKVRSFEGIYGLTVRTGYRDQSRTNMADVVPYLIQAERQFDPKISLEKIKEIEQAAANTTQIMPSYVLLSQKTRWASWGYIRKMLVEELYARLR</sequence>
<feature type="transmembrane region" description="Helical" evidence="9">
    <location>
        <begin position="139"/>
        <end position="160"/>
    </location>
</feature>
<keyword evidence="2" id="KW-0813">Transport</keyword>
<evidence type="ECO:0000259" key="10">
    <source>
        <dbReference type="Pfam" id="PF02705"/>
    </source>
</evidence>
<feature type="transmembrane region" description="Helical" evidence="9">
    <location>
        <begin position="463"/>
        <end position="482"/>
    </location>
</feature>
<protein>
    <submittedName>
        <fullName evidence="12">K potassium transporter</fullName>
    </submittedName>
</protein>
<feature type="transmembrane region" description="Helical" evidence="9">
    <location>
        <begin position="210"/>
        <end position="232"/>
    </location>
</feature>
<evidence type="ECO:0000313" key="12">
    <source>
        <dbReference type="EMBL" id="CDZ98016.1"/>
    </source>
</evidence>
<dbReference type="PANTHER" id="PTHR30540">
    <property type="entry name" value="OSMOTIC STRESS POTASSIUM TRANSPORTER"/>
    <property type="match status" value="1"/>
</dbReference>
<evidence type="ECO:0000256" key="8">
    <source>
        <dbReference type="ARBA" id="ARBA00023136"/>
    </source>
</evidence>
<feature type="transmembrane region" description="Helical" evidence="9">
    <location>
        <begin position="376"/>
        <end position="398"/>
    </location>
</feature>
<evidence type="ECO:0000256" key="2">
    <source>
        <dbReference type="ARBA" id="ARBA00022448"/>
    </source>
</evidence>
<name>A0A0F7SGK3_PHARH</name>
<feature type="transmembrane region" description="Helical" evidence="9">
    <location>
        <begin position="60"/>
        <end position="80"/>
    </location>
</feature>
<dbReference type="AlphaFoldDB" id="A0A0F7SGK3"/>
<feature type="domain" description="K+ potassium transporter C-terminal" evidence="11">
    <location>
        <begin position="594"/>
        <end position="700"/>
    </location>
</feature>
<feature type="transmembrane region" description="Helical" evidence="9">
    <location>
        <begin position="282"/>
        <end position="302"/>
    </location>
</feature>
<evidence type="ECO:0000256" key="3">
    <source>
        <dbReference type="ARBA" id="ARBA00022538"/>
    </source>
</evidence>
<keyword evidence="6 9" id="KW-1133">Transmembrane helix</keyword>
<dbReference type="InterPro" id="IPR003855">
    <property type="entry name" value="K+_transporter"/>
</dbReference>
<organism evidence="12">
    <name type="scientific">Phaffia rhodozyma</name>
    <name type="common">Yeast</name>
    <name type="synonym">Xanthophyllomyces dendrorhous</name>
    <dbReference type="NCBI Taxonomy" id="264483"/>
    <lineage>
        <taxon>Eukaryota</taxon>
        <taxon>Fungi</taxon>
        <taxon>Dikarya</taxon>
        <taxon>Basidiomycota</taxon>
        <taxon>Agaricomycotina</taxon>
        <taxon>Tremellomycetes</taxon>
        <taxon>Cystofilobasidiales</taxon>
        <taxon>Mrakiaceae</taxon>
        <taxon>Phaffia</taxon>
    </lineage>
</organism>
<keyword evidence="3" id="KW-0633">Potassium transport</keyword>
<dbReference type="EMBL" id="LN483273">
    <property type="protein sequence ID" value="CDZ98016.1"/>
    <property type="molecule type" value="Genomic_DNA"/>
</dbReference>
<evidence type="ECO:0000256" key="9">
    <source>
        <dbReference type="SAM" id="Phobius"/>
    </source>
</evidence>
<dbReference type="InterPro" id="IPR053951">
    <property type="entry name" value="K_trans_N"/>
</dbReference>
<evidence type="ECO:0000256" key="5">
    <source>
        <dbReference type="ARBA" id="ARBA00022958"/>
    </source>
</evidence>
<comment type="subcellular location">
    <subcellularLocation>
        <location evidence="1">Membrane</location>
        <topology evidence="1">Multi-pass membrane protein</topology>
    </subcellularLocation>
</comment>
<evidence type="ECO:0000256" key="6">
    <source>
        <dbReference type="ARBA" id="ARBA00022989"/>
    </source>
</evidence>
<evidence type="ECO:0000256" key="4">
    <source>
        <dbReference type="ARBA" id="ARBA00022692"/>
    </source>
</evidence>
<evidence type="ECO:0000259" key="11">
    <source>
        <dbReference type="Pfam" id="PF22776"/>
    </source>
</evidence>
<dbReference type="GO" id="GO:0015079">
    <property type="term" value="F:potassium ion transmembrane transporter activity"/>
    <property type="evidence" value="ECO:0007669"/>
    <property type="project" value="InterPro"/>
</dbReference>
<proteinExistence type="predicted"/>
<feature type="transmembrane region" description="Helical" evidence="9">
    <location>
        <begin position="322"/>
        <end position="355"/>
    </location>
</feature>
<feature type="transmembrane region" description="Helical" evidence="9">
    <location>
        <begin position="432"/>
        <end position="451"/>
    </location>
</feature>
<keyword evidence="8 9" id="KW-0472">Membrane</keyword>
<accession>A0A0F7SGK3</accession>
<dbReference type="Pfam" id="PF22776">
    <property type="entry name" value="K_trans_C"/>
    <property type="match status" value="1"/>
</dbReference>
<dbReference type="PANTHER" id="PTHR30540:SF83">
    <property type="entry name" value="K+ POTASSIUM TRANSPORTER"/>
    <property type="match status" value="1"/>
</dbReference>
<reference evidence="12" key="1">
    <citation type="submission" date="2014-08" db="EMBL/GenBank/DDBJ databases">
        <authorList>
            <person name="Sharma Rahul"/>
            <person name="Thines Marco"/>
        </authorList>
    </citation>
    <scope>NUCLEOTIDE SEQUENCE</scope>
</reference>
<feature type="transmembrane region" description="Helical" evidence="9">
    <location>
        <begin position="252"/>
        <end position="270"/>
    </location>
</feature>
<evidence type="ECO:0000256" key="1">
    <source>
        <dbReference type="ARBA" id="ARBA00004141"/>
    </source>
</evidence>
<feature type="transmembrane region" description="Helical" evidence="9">
    <location>
        <begin position="404"/>
        <end position="425"/>
    </location>
</feature>
<feature type="transmembrane region" description="Helical" evidence="9">
    <location>
        <begin position="180"/>
        <end position="198"/>
    </location>
</feature>
<keyword evidence="4 9" id="KW-0812">Transmembrane</keyword>
<dbReference type="GO" id="GO:0016020">
    <property type="term" value="C:membrane"/>
    <property type="evidence" value="ECO:0007669"/>
    <property type="project" value="UniProtKB-SubCell"/>
</dbReference>
<keyword evidence="7" id="KW-0406">Ion transport</keyword>
<evidence type="ECO:0000256" key="7">
    <source>
        <dbReference type="ARBA" id="ARBA00023065"/>
    </source>
</evidence>
<keyword evidence="5" id="KW-0630">Potassium</keyword>
<feature type="domain" description="K+ potassium transporter integral membrane" evidence="10">
    <location>
        <begin position="19"/>
        <end position="501"/>
    </location>
</feature>